<accession>A0A162N2E0</accession>
<keyword evidence="7" id="KW-1185">Reference proteome</keyword>
<dbReference type="PANTHER" id="PTHR11566:SF21">
    <property type="entry name" value="DYNAMIN RELATED PROTEIN 1, ISOFORM A"/>
    <property type="match status" value="1"/>
</dbReference>
<dbReference type="Gene3D" id="3.40.50.300">
    <property type="entry name" value="P-loop containing nucleotide triphosphate hydrolases"/>
    <property type="match status" value="1"/>
</dbReference>
<dbReference type="SMART" id="SM00053">
    <property type="entry name" value="DYNc"/>
    <property type="match status" value="1"/>
</dbReference>
<feature type="non-terminal residue" evidence="6">
    <location>
        <position position="498"/>
    </location>
</feature>
<dbReference type="GO" id="GO:0005874">
    <property type="term" value="C:microtubule"/>
    <property type="evidence" value="ECO:0007669"/>
    <property type="project" value="TreeGrafter"/>
</dbReference>
<dbReference type="InterPro" id="IPR045063">
    <property type="entry name" value="Dynamin_N"/>
</dbReference>
<keyword evidence="2" id="KW-0342">GTP-binding</keyword>
<proteinExistence type="predicted"/>
<dbReference type="STRING" id="1573173.A0A162N2E0"/>
<evidence type="ECO:0000256" key="3">
    <source>
        <dbReference type="SAM" id="Coils"/>
    </source>
</evidence>
<dbReference type="SUPFAM" id="SSF52540">
    <property type="entry name" value="P-loop containing nucleoside triphosphate hydrolases"/>
    <property type="match status" value="1"/>
</dbReference>
<feature type="region of interest" description="Disordered" evidence="4">
    <location>
        <begin position="410"/>
        <end position="436"/>
    </location>
</feature>
<dbReference type="InterPro" id="IPR000375">
    <property type="entry name" value="Dynamin_stalk"/>
</dbReference>
<dbReference type="Pfam" id="PF00350">
    <property type="entry name" value="Dynamin_N"/>
    <property type="match status" value="1"/>
</dbReference>
<dbReference type="InterPro" id="IPR001401">
    <property type="entry name" value="Dynamin_GTPase"/>
</dbReference>
<keyword evidence="1" id="KW-0547">Nucleotide-binding</keyword>
<feature type="coiled-coil region" evidence="3">
    <location>
        <begin position="320"/>
        <end position="351"/>
    </location>
</feature>
<dbReference type="InterPro" id="IPR022812">
    <property type="entry name" value="Dynamin"/>
</dbReference>
<reference evidence="6 7" key="1">
    <citation type="submission" date="2015-06" db="EMBL/GenBank/DDBJ databases">
        <title>Survival trade-offs in plant roots during colonization by closely related pathogenic and mutualistic fungi.</title>
        <authorList>
            <person name="Hacquard S."/>
            <person name="Kracher B."/>
            <person name="Hiruma K."/>
            <person name="Weinman A."/>
            <person name="Muench P."/>
            <person name="Garrido Oter R."/>
            <person name="Ver Loren van Themaat E."/>
            <person name="Dallerey J.-F."/>
            <person name="Damm U."/>
            <person name="Henrissat B."/>
            <person name="Lespinet O."/>
            <person name="Thon M."/>
            <person name="Kemen E."/>
            <person name="McHardy A.C."/>
            <person name="Schulze-Lefert P."/>
            <person name="O'Connell R.J."/>
        </authorList>
    </citation>
    <scope>NUCLEOTIDE SEQUENCE [LARGE SCALE GENOMIC DNA]</scope>
    <source>
        <strain evidence="6 7">MAFF 238704</strain>
    </source>
</reference>
<dbReference type="InterPro" id="IPR027417">
    <property type="entry name" value="P-loop_NTPase"/>
</dbReference>
<evidence type="ECO:0000256" key="4">
    <source>
        <dbReference type="SAM" id="MobiDB-lite"/>
    </source>
</evidence>
<sequence>MAVMSTNPATRLGTPKSAFRLNQIDKIRASGIGDHVTLPQLVMCGDQSAGKSSVLERLTGIPFPRQDGLCTRFATEIILRHSTKPLEITASIRTESSRSCEERETLDKYCKKMPDFSALPQTIEEAAKLMGIRGYSDSENGNAFALDALRINVSGPIGLHLTIVDLPGLISVESEEQTKRDVEIVHQLVESYIRSPRTIILAVVQAGNDVANQPIITKARDFDVDGLRTVGIITKPDLINKGTEGRIARLANNRDNIKLGLGFFLLKNPTPQELEGGLNSDDASRLEQEFFSMPAWKEHPVDPQRVGASRLKEYVQDLLYEHIEREIPKVREEIKQKLVEVEERLQRLGLERPTLHHVRSFLIETSMRFHQLAQDSLNGHYLGVDTEFFKSDTRLRALVHHANGKFSDHMRVEGSKRKISGESTDGDSDDQSTKGVETKQLHVTKQEMMEWVEQVYVKTRGLELPGNYNHSLLSELFQEQSSPWLTMAKRHIDNVVSL</sequence>
<evidence type="ECO:0000259" key="5">
    <source>
        <dbReference type="PROSITE" id="PS51718"/>
    </source>
</evidence>
<name>A0A162N2E0_COLIC</name>
<protein>
    <submittedName>
        <fullName evidence="6">Interferon-induced gtp-binding protein mx2</fullName>
    </submittedName>
</protein>
<dbReference type="InterPro" id="IPR030381">
    <property type="entry name" value="G_DYNAMIN_dom"/>
</dbReference>
<dbReference type="GO" id="GO:0003924">
    <property type="term" value="F:GTPase activity"/>
    <property type="evidence" value="ECO:0007669"/>
    <property type="project" value="InterPro"/>
</dbReference>
<evidence type="ECO:0000313" key="7">
    <source>
        <dbReference type="Proteomes" id="UP000076584"/>
    </source>
</evidence>
<dbReference type="PRINTS" id="PR00195">
    <property type="entry name" value="DYNAMIN"/>
</dbReference>
<comment type="caution">
    <text evidence="6">The sequence shown here is derived from an EMBL/GenBank/DDBJ whole genome shotgun (WGS) entry which is preliminary data.</text>
</comment>
<dbReference type="GO" id="GO:0008017">
    <property type="term" value="F:microtubule binding"/>
    <property type="evidence" value="ECO:0007669"/>
    <property type="project" value="TreeGrafter"/>
</dbReference>
<keyword evidence="3" id="KW-0175">Coiled coil</keyword>
<dbReference type="GO" id="GO:0016020">
    <property type="term" value="C:membrane"/>
    <property type="evidence" value="ECO:0007669"/>
    <property type="project" value="TreeGrafter"/>
</dbReference>
<dbReference type="GO" id="GO:0005525">
    <property type="term" value="F:GTP binding"/>
    <property type="evidence" value="ECO:0007669"/>
    <property type="project" value="InterPro"/>
</dbReference>
<dbReference type="PANTHER" id="PTHR11566">
    <property type="entry name" value="DYNAMIN"/>
    <property type="match status" value="1"/>
</dbReference>
<dbReference type="GO" id="GO:0005739">
    <property type="term" value="C:mitochondrion"/>
    <property type="evidence" value="ECO:0007669"/>
    <property type="project" value="TreeGrafter"/>
</dbReference>
<dbReference type="CDD" id="cd08771">
    <property type="entry name" value="DLP_1"/>
    <property type="match status" value="1"/>
</dbReference>
<evidence type="ECO:0000313" key="6">
    <source>
        <dbReference type="EMBL" id="KZL85451.1"/>
    </source>
</evidence>
<feature type="compositionally biased region" description="Basic and acidic residues" evidence="4">
    <location>
        <begin position="410"/>
        <end position="420"/>
    </location>
</feature>
<dbReference type="GO" id="GO:0006897">
    <property type="term" value="P:endocytosis"/>
    <property type="evidence" value="ECO:0007669"/>
    <property type="project" value="TreeGrafter"/>
</dbReference>
<evidence type="ECO:0000256" key="1">
    <source>
        <dbReference type="ARBA" id="ARBA00022741"/>
    </source>
</evidence>
<evidence type="ECO:0000256" key="2">
    <source>
        <dbReference type="ARBA" id="ARBA00023134"/>
    </source>
</evidence>
<dbReference type="Pfam" id="PF01031">
    <property type="entry name" value="Dynamin_M"/>
    <property type="match status" value="1"/>
</dbReference>
<dbReference type="EMBL" id="LFIW01000632">
    <property type="protein sequence ID" value="KZL85451.1"/>
    <property type="molecule type" value="Genomic_DNA"/>
</dbReference>
<dbReference type="FunFam" id="3.40.50.300:FF:001425">
    <property type="entry name" value="Dynamin GTPase, putative"/>
    <property type="match status" value="1"/>
</dbReference>
<gene>
    <name evidence="6" type="ORF">CI238_12941</name>
</gene>
<organism evidence="6 7">
    <name type="scientific">Colletotrichum incanum</name>
    <name type="common">Soybean anthracnose fungus</name>
    <dbReference type="NCBI Taxonomy" id="1573173"/>
    <lineage>
        <taxon>Eukaryota</taxon>
        <taxon>Fungi</taxon>
        <taxon>Dikarya</taxon>
        <taxon>Ascomycota</taxon>
        <taxon>Pezizomycotina</taxon>
        <taxon>Sordariomycetes</taxon>
        <taxon>Hypocreomycetidae</taxon>
        <taxon>Glomerellales</taxon>
        <taxon>Glomerellaceae</taxon>
        <taxon>Colletotrichum</taxon>
        <taxon>Colletotrichum spaethianum species complex</taxon>
    </lineage>
</organism>
<dbReference type="PROSITE" id="PS51718">
    <property type="entry name" value="G_DYNAMIN_2"/>
    <property type="match status" value="1"/>
</dbReference>
<dbReference type="GO" id="GO:0048312">
    <property type="term" value="P:intracellular distribution of mitochondria"/>
    <property type="evidence" value="ECO:0007669"/>
    <property type="project" value="TreeGrafter"/>
</dbReference>
<dbReference type="Proteomes" id="UP000076584">
    <property type="component" value="Unassembled WGS sequence"/>
</dbReference>
<dbReference type="AlphaFoldDB" id="A0A162N2E0"/>
<feature type="domain" description="Dynamin-type G" evidence="5">
    <location>
        <begin position="35"/>
        <end position="328"/>
    </location>
</feature>
<dbReference type="GO" id="GO:0016559">
    <property type="term" value="P:peroxisome fission"/>
    <property type="evidence" value="ECO:0007669"/>
    <property type="project" value="TreeGrafter"/>
</dbReference>
<dbReference type="GO" id="GO:0000266">
    <property type="term" value="P:mitochondrial fission"/>
    <property type="evidence" value="ECO:0007669"/>
    <property type="project" value="TreeGrafter"/>
</dbReference>